<dbReference type="RefSeq" id="WP_138836337.1">
    <property type="nucleotide sequence ID" value="NZ_VCNI01000002.1"/>
</dbReference>
<evidence type="ECO:0000259" key="9">
    <source>
        <dbReference type="Pfam" id="PF01648"/>
    </source>
</evidence>
<dbReference type="EMBL" id="VCNI01000002">
    <property type="protein sequence ID" value="TMU54818.1"/>
    <property type="molecule type" value="Genomic_DNA"/>
</dbReference>
<dbReference type="HAMAP" id="MF_00101">
    <property type="entry name" value="AcpS"/>
    <property type="match status" value="1"/>
</dbReference>
<evidence type="ECO:0000313" key="11">
    <source>
        <dbReference type="Proteomes" id="UP000751614"/>
    </source>
</evidence>
<dbReference type="GO" id="GO:0008897">
    <property type="term" value="F:holo-[acyl-carrier-protein] synthase activity"/>
    <property type="evidence" value="ECO:0007669"/>
    <property type="project" value="UniProtKB-EC"/>
</dbReference>
<keyword evidence="7 8" id="KW-0275">Fatty acid biosynthesis</keyword>
<evidence type="ECO:0000256" key="5">
    <source>
        <dbReference type="ARBA" id="ARBA00022842"/>
    </source>
</evidence>
<evidence type="ECO:0000256" key="1">
    <source>
        <dbReference type="ARBA" id="ARBA00022516"/>
    </source>
</evidence>
<dbReference type="InterPro" id="IPR037143">
    <property type="entry name" value="4-PPantetheinyl_Trfase_dom_sf"/>
</dbReference>
<evidence type="ECO:0000256" key="2">
    <source>
        <dbReference type="ARBA" id="ARBA00022679"/>
    </source>
</evidence>
<reference evidence="10 11" key="1">
    <citation type="submission" date="2019-05" db="EMBL/GenBank/DDBJ databases">
        <title>Flagellimonas sp. AsT0115, sp. nov., isolated from a marine red algae, Asparagopsis taxiformis.</title>
        <authorList>
            <person name="Kim J."/>
            <person name="Jeong S.E."/>
            <person name="Jeon C.O."/>
        </authorList>
    </citation>
    <scope>NUCLEOTIDE SEQUENCE [LARGE SCALE GENOMIC DNA]</scope>
    <source>
        <strain evidence="10 11">AsT0115</strain>
    </source>
</reference>
<keyword evidence="11" id="KW-1185">Reference proteome</keyword>
<evidence type="ECO:0000256" key="4">
    <source>
        <dbReference type="ARBA" id="ARBA00022832"/>
    </source>
</evidence>
<keyword evidence="8" id="KW-0963">Cytoplasm</keyword>
<keyword evidence="5 8" id="KW-0460">Magnesium</keyword>
<evidence type="ECO:0000313" key="10">
    <source>
        <dbReference type="EMBL" id="TMU54818.1"/>
    </source>
</evidence>
<dbReference type="Gene3D" id="3.90.470.20">
    <property type="entry name" value="4'-phosphopantetheinyl transferase domain"/>
    <property type="match status" value="1"/>
</dbReference>
<comment type="catalytic activity">
    <reaction evidence="8">
        <text>apo-[ACP] + CoA = holo-[ACP] + adenosine 3',5'-bisphosphate + H(+)</text>
        <dbReference type="Rhea" id="RHEA:12068"/>
        <dbReference type="Rhea" id="RHEA-COMP:9685"/>
        <dbReference type="Rhea" id="RHEA-COMP:9690"/>
        <dbReference type="ChEBI" id="CHEBI:15378"/>
        <dbReference type="ChEBI" id="CHEBI:29999"/>
        <dbReference type="ChEBI" id="CHEBI:57287"/>
        <dbReference type="ChEBI" id="CHEBI:58343"/>
        <dbReference type="ChEBI" id="CHEBI:64479"/>
        <dbReference type="EC" id="2.7.8.7"/>
    </reaction>
</comment>
<feature type="binding site" evidence="8">
    <location>
        <position position="8"/>
    </location>
    <ligand>
        <name>Mg(2+)</name>
        <dbReference type="ChEBI" id="CHEBI:18420"/>
    </ligand>
</feature>
<accession>A0ABY2WIZ8</accession>
<evidence type="ECO:0000256" key="3">
    <source>
        <dbReference type="ARBA" id="ARBA00022723"/>
    </source>
</evidence>
<comment type="function">
    <text evidence="8">Transfers the 4'-phosphopantetheine moiety from coenzyme A to a Ser of acyl-carrier-protein.</text>
</comment>
<name>A0ABY2WIZ8_9FLAO</name>
<proteinExistence type="inferred from homology"/>
<dbReference type="InterPro" id="IPR008278">
    <property type="entry name" value="4-PPantetheinyl_Trfase_dom"/>
</dbReference>
<dbReference type="EC" id="2.7.8.7" evidence="8"/>
<feature type="domain" description="4'-phosphopantetheinyl transferase" evidence="9">
    <location>
        <begin position="4"/>
        <end position="102"/>
    </location>
</feature>
<organism evidence="10 11">
    <name type="scientific">Flagellimonas algicola</name>
    <dbReference type="NCBI Taxonomy" id="2583815"/>
    <lineage>
        <taxon>Bacteria</taxon>
        <taxon>Pseudomonadati</taxon>
        <taxon>Bacteroidota</taxon>
        <taxon>Flavobacteriia</taxon>
        <taxon>Flavobacteriales</taxon>
        <taxon>Flavobacteriaceae</taxon>
        <taxon>Flagellimonas</taxon>
    </lineage>
</organism>
<sequence>MIIGVGCDITDFSIAEKLGWNSNQKILNRIFSKREIESYHKLGKLTYLTGRFAVKESVLKCLGTGMYDGISLNEIEIIQQKSGKPQIILKGEVKKLSLDLGINKWFVSITHSSNCSMAYVIAES</sequence>
<dbReference type="InterPro" id="IPR004568">
    <property type="entry name" value="Ppantetheine-prot_Trfase_dom"/>
</dbReference>
<feature type="binding site" evidence="8">
    <location>
        <position position="56"/>
    </location>
    <ligand>
        <name>Mg(2+)</name>
        <dbReference type="ChEBI" id="CHEBI:18420"/>
    </ligand>
</feature>
<evidence type="ECO:0000256" key="7">
    <source>
        <dbReference type="ARBA" id="ARBA00023160"/>
    </source>
</evidence>
<keyword evidence="2 8" id="KW-0808">Transferase</keyword>
<keyword evidence="3 8" id="KW-0479">Metal-binding</keyword>
<keyword evidence="4 8" id="KW-0276">Fatty acid metabolism</keyword>
<gene>
    <name evidence="8 10" type="primary">acpS</name>
    <name evidence="10" type="ORF">FGG15_11495</name>
</gene>
<dbReference type="InterPro" id="IPR002582">
    <property type="entry name" value="ACPS"/>
</dbReference>
<dbReference type="SUPFAM" id="SSF56214">
    <property type="entry name" value="4'-phosphopantetheinyl transferase"/>
    <property type="match status" value="1"/>
</dbReference>
<evidence type="ECO:0000256" key="8">
    <source>
        <dbReference type="HAMAP-Rule" id="MF_00101"/>
    </source>
</evidence>
<evidence type="ECO:0000256" key="6">
    <source>
        <dbReference type="ARBA" id="ARBA00023098"/>
    </source>
</evidence>
<keyword evidence="1 8" id="KW-0444">Lipid biosynthesis</keyword>
<dbReference type="Pfam" id="PF01648">
    <property type="entry name" value="ACPS"/>
    <property type="match status" value="1"/>
</dbReference>
<dbReference type="Proteomes" id="UP000751614">
    <property type="component" value="Unassembled WGS sequence"/>
</dbReference>
<dbReference type="NCBIfam" id="TIGR00516">
    <property type="entry name" value="acpS"/>
    <property type="match status" value="1"/>
</dbReference>
<comment type="cofactor">
    <cofactor evidence="8">
        <name>Mg(2+)</name>
        <dbReference type="ChEBI" id="CHEBI:18420"/>
    </cofactor>
</comment>
<keyword evidence="6 8" id="KW-0443">Lipid metabolism</keyword>
<comment type="caution">
    <text evidence="10">The sequence shown here is derived from an EMBL/GenBank/DDBJ whole genome shotgun (WGS) entry which is preliminary data.</text>
</comment>
<dbReference type="NCBIfam" id="TIGR00556">
    <property type="entry name" value="pantethn_trn"/>
    <property type="match status" value="1"/>
</dbReference>
<comment type="similarity">
    <text evidence="8">Belongs to the P-Pant transferase superfamily. AcpS family.</text>
</comment>
<comment type="subcellular location">
    <subcellularLocation>
        <location evidence="8">Cytoplasm</location>
    </subcellularLocation>
</comment>
<protein>
    <recommendedName>
        <fullName evidence="8">Holo-[acyl-carrier-protein] synthase</fullName>
        <shortName evidence="8">Holo-ACP synthase</shortName>
        <ecNumber evidence="8">2.7.8.7</ecNumber>
    </recommendedName>
    <alternativeName>
        <fullName evidence="8">4'-phosphopantetheinyl transferase AcpS</fullName>
    </alternativeName>
</protein>